<name>A0ABX8H4F8_9BACT</name>
<gene>
    <name evidence="2" type="ORF">KM029_26835</name>
</gene>
<dbReference type="SUPFAM" id="SSF56784">
    <property type="entry name" value="HAD-like"/>
    <property type="match status" value="1"/>
</dbReference>
<evidence type="ECO:0000256" key="1">
    <source>
        <dbReference type="ARBA" id="ARBA00009589"/>
    </source>
</evidence>
<dbReference type="InterPro" id="IPR010708">
    <property type="entry name" value="5'(3')-deoxyribonucleotidase"/>
</dbReference>
<organism evidence="2 3">
    <name type="scientific">Flammeovirga kamogawensis</name>
    <dbReference type="NCBI Taxonomy" id="373891"/>
    <lineage>
        <taxon>Bacteria</taxon>
        <taxon>Pseudomonadati</taxon>
        <taxon>Bacteroidota</taxon>
        <taxon>Cytophagia</taxon>
        <taxon>Cytophagales</taxon>
        <taxon>Flammeovirgaceae</taxon>
        <taxon>Flammeovirga</taxon>
    </lineage>
</organism>
<comment type="similarity">
    <text evidence="1">Belongs to the 5'(3')-deoxyribonucleotidase family.</text>
</comment>
<reference evidence="2 3" key="1">
    <citation type="submission" date="2021-05" db="EMBL/GenBank/DDBJ databases">
        <title>Comparative genomic studies on the polysaccharide-degrading batcterial strains of the Flammeovirga genus.</title>
        <authorList>
            <person name="Zewei F."/>
            <person name="Zheng Z."/>
            <person name="Yu L."/>
            <person name="Ruyue G."/>
            <person name="Yanhong M."/>
            <person name="Yuanyuan C."/>
            <person name="Jingyan G."/>
            <person name="Wenjun H."/>
        </authorList>
    </citation>
    <scope>NUCLEOTIDE SEQUENCE [LARGE SCALE GENOMIC DNA]</scope>
    <source>
        <strain evidence="2 3">YS10</strain>
        <plasmid evidence="2 3">p2</plasmid>
    </source>
</reference>
<dbReference type="InterPro" id="IPR023214">
    <property type="entry name" value="HAD_sf"/>
</dbReference>
<dbReference type="Proteomes" id="UP000682802">
    <property type="component" value="Plasmid p2"/>
</dbReference>
<keyword evidence="3" id="KW-1185">Reference proteome</keyword>
<accession>A0ABX8H4F8</accession>
<dbReference type="Pfam" id="PF06941">
    <property type="entry name" value="NT5C"/>
    <property type="match status" value="1"/>
</dbReference>
<keyword evidence="2" id="KW-0614">Plasmid</keyword>
<dbReference type="RefSeq" id="WP_144077391.1">
    <property type="nucleotide sequence ID" value="NZ_CP076131.1"/>
</dbReference>
<dbReference type="InterPro" id="IPR036412">
    <property type="entry name" value="HAD-like_sf"/>
</dbReference>
<protein>
    <submittedName>
        <fullName evidence="2">Uncharacterized protein</fullName>
    </submittedName>
</protein>
<dbReference type="Gene3D" id="3.40.50.1000">
    <property type="entry name" value="HAD superfamily/HAD-like"/>
    <property type="match status" value="1"/>
</dbReference>
<dbReference type="PANTHER" id="PTHR16504">
    <property type="entry name" value="5'(3')-DEOXYRIBONUCLEOTIDASE"/>
    <property type="match status" value="1"/>
</dbReference>
<evidence type="ECO:0000313" key="3">
    <source>
        <dbReference type="Proteomes" id="UP000682802"/>
    </source>
</evidence>
<dbReference type="PANTHER" id="PTHR16504:SF4">
    <property type="entry name" value="5'(3')-DEOXYRIBONUCLEOTIDASE"/>
    <property type="match status" value="1"/>
</dbReference>
<evidence type="ECO:0000313" key="2">
    <source>
        <dbReference type="EMBL" id="QWG10779.1"/>
    </source>
</evidence>
<dbReference type="EMBL" id="CP076131">
    <property type="protein sequence ID" value="QWG10779.1"/>
    <property type="molecule type" value="Genomic_DNA"/>
</dbReference>
<proteinExistence type="inferred from homology"/>
<geneLocation type="plasmid" evidence="2 3">
    <name>p2</name>
</geneLocation>
<sequence length="192" mass="22768">MEKQILYIDMDGVTVDYKPSESKNEDGFFLDMPPINNAVASIKKLSKVFDIYFLSTAPWSNPNAWKEKRLWIEKHFGNDFKKRLILTHHKHLNKGDFLIDDRPYANGADKFEGDLIHFGSDLFKDWNSILNYLCFEVIDIPDMAFFYWDKKNKRFKNEEDAVSFFREIRKQTSCANLYDNSGLNLFEVEYYL</sequence>